<feature type="binding site" evidence="10 11">
    <location>
        <position position="558"/>
    </location>
    <ligand>
        <name>5-methyltetrahydropteroyltri-L-glutamate</name>
        <dbReference type="ChEBI" id="CHEBI:58207"/>
    </ligand>
</feature>
<reference evidence="16 17" key="1">
    <citation type="submission" date="2020-04" db="EMBL/GenBank/DDBJ databases">
        <title>Thalassotalea sp. M1531, isolated from the surface of marine red alga.</title>
        <authorList>
            <person name="Pang L."/>
            <person name="Lu D.-C."/>
        </authorList>
    </citation>
    <scope>NUCLEOTIDE SEQUENCE [LARGE SCALE GENOMIC DNA]</scope>
    <source>
        <strain evidence="16 17">M1531</strain>
    </source>
</reference>
<evidence type="ECO:0000256" key="1">
    <source>
        <dbReference type="ARBA" id="ARBA00002777"/>
    </source>
</evidence>
<dbReference type="InterPro" id="IPR002629">
    <property type="entry name" value="Met_Synth_C/arc"/>
</dbReference>
<organism evidence="16 17">
    <name type="scientific">Thalassotalea algicola</name>
    <dbReference type="NCBI Taxonomy" id="2716224"/>
    <lineage>
        <taxon>Bacteria</taxon>
        <taxon>Pseudomonadati</taxon>
        <taxon>Pseudomonadota</taxon>
        <taxon>Gammaproteobacteria</taxon>
        <taxon>Alteromonadales</taxon>
        <taxon>Colwelliaceae</taxon>
        <taxon>Thalassotalea</taxon>
    </lineage>
</organism>
<dbReference type="Pfam" id="PF01717">
    <property type="entry name" value="Meth_synt_2"/>
    <property type="match status" value="1"/>
</dbReference>
<comment type="cofactor">
    <cofactor evidence="12">
        <name>Zn(2+)</name>
        <dbReference type="ChEBI" id="CHEBI:29105"/>
    </cofactor>
    <text evidence="12">Binds 2 Zn(2+) ions per subunit.</text>
</comment>
<evidence type="ECO:0000256" key="6">
    <source>
        <dbReference type="ARBA" id="ARBA00022679"/>
    </source>
</evidence>
<dbReference type="PANTHER" id="PTHR30519">
    <property type="entry name" value="5-METHYLTETRAHYDROPTEROYLTRIGLUTAMATE--HOMOCYSTEINE METHYLTRANSFERASE"/>
    <property type="match status" value="1"/>
</dbReference>
<evidence type="ECO:0000256" key="7">
    <source>
        <dbReference type="ARBA" id="ARBA00022723"/>
    </source>
</evidence>
<dbReference type="Gene3D" id="3.20.20.210">
    <property type="match status" value="2"/>
</dbReference>
<gene>
    <name evidence="10 16" type="primary">metE</name>
    <name evidence="16" type="ORF">HII17_18420</name>
</gene>
<comment type="caution">
    <text evidence="16">The sequence shown here is derived from an EMBL/GenBank/DDBJ whole genome shotgun (WGS) entry which is preliminary data.</text>
</comment>
<comment type="cofactor">
    <cofactor evidence="10">
        <name>Zn(2+)</name>
        <dbReference type="ChEBI" id="CHEBI:29105"/>
    </cofactor>
    <text evidence="10">Binds 1 zinc ion per subunit.</text>
</comment>
<comment type="function">
    <text evidence="1 10">Catalyzes the transfer of a methyl group from 5-methyltetrahydrofolate to homocysteine resulting in methionine formation.</text>
</comment>
<comment type="similarity">
    <text evidence="3 10">Belongs to the vitamin-B12 independent methionine synthase family.</text>
</comment>
<keyword evidence="5 10" id="KW-0028">Amino-acid biosynthesis</keyword>
<evidence type="ECO:0000256" key="8">
    <source>
        <dbReference type="ARBA" id="ARBA00022833"/>
    </source>
</evidence>
<dbReference type="EC" id="2.1.1.14" evidence="10"/>
<comment type="pathway">
    <text evidence="2 10">Amino-acid biosynthesis; L-methionine biosynthesis via de novo pathway; L-methionine from L-homocysteine (MetE route): step 1/1.</text>
</comment>
<dbReference type="AlphaFoldDB" id="A0A7Y0LGZ6"/>
<feature type="binding site" evidence="10">
    <location>
        <position position="481"/>
    </location>
    <ligand>
        <name>L-homocysteine</name>
        <dbReference type="ChEBI" id="CHEBI:58199"/>
    </ligand>
</feature>
<dbReference type="GO" id="GO:0032259">
    <property type="term" value="P:methylation"/>
    <property type="evidence" value="ECO:0007669"/>
    <property type="project" value="UniProtKB-KW"/>
</dbReference>
<evidence type="ECO:0000256" key="2">
    <source>
        <dbReference type="ARBA" id="ARBA00004681"/>
    </source>
</evidence>
<dbReference type="PIRSF" id="PIRSF000382">
    <property type="entry name" value="MeTrfase_B12_ind"/>
    <property type="match status" value="1"/>
</dbReference>
<feature type="binding site" evidence="10">
    <location>
        <position position="723"/>
    </location>
    <ligand>
        <name>Zn(2+)</name>
        <dbReference type="ChEBI" id="CHEBI:29105"/>
        <note>catalytic</note>
    </ligand>
</feature>
<dbReference type="GO" id="GO:0003871">
    <property type="term" value="F:5-methyltetrahydropteroyltriglutamate-homocysteine S-methyltransferase activity"/>
    <property type="evidence" value="ECO:0007669"/>
    <property type="project" value="UniProtKB-UniRule"/>
</dbReference>
<feature type="binding site" evidence="10 11">
    <location>
        <position position="596"/>
    </location>
    <ligand>
        <name>L-homocysteine</name>
        <dbReference type="ChEBI" id="CHEBI:58199"/>
    </ligand>
</feature>
<evidence type="ECO:0000259" key="14">
    <source>
        <dbReference type="Pfam" id="PF01717"/>
    </source>
</evidence>
<protein>
    <recommendedName>
        <fullName evidence="10">5-methyltetrahydropteroyltriglutamate--homocysteine methyltransferase</fullName>
        <ecNumber evidence="10">2.1.1.14</ecNumber>
    </recommendedName>
    <alternativeName>
        <fullName evidence="10">Cobalamin-independent methionine synthase</fullName>
    </alternativeName>
    <alternativeName>
        <fullName evidence="10">Methionine synthase, vitamin-B12 independent isozyme</fullName>
    </alternativeName>
</protein>
<comment type="catalytic activity">
    <reaction evidence="10">
        <text>5-methyltetrahydropteroyltri-L-glutamate + L-homocysteine = tetrahydropteroyltri-L-glutamate + L-methionine</text>
        <dbReference type="Rhea" id="RHEA:21196"/>
        <dbReference type="ChEBI" id="CHEBI:57844"/>
        <dbReference type="ChEBI" id="CHEBI:58140"/>
        <dbReference type="ChEBI" id="CHEBI:58199"/>
        <dbReference type="ChEBI" id="CHEBI:58207"/>
        <dbReference type="EC" id="2.1.1.14"/>
    </reaction>
</comment>
<dbReference type="FunFam" id="3.20.20.210:FF:000003">
    <property type="entry name" value="5-methyltetrahydropteroyltriglutamate--homocysteine methyltransferase"/>
    <property type="match status" value="1"/>
</dbReference>
<feature type="binding site" evidence="10">
    <location>
        <position position="113"/>
    </location>
    <ligand>
        <name>5-methyltetrahydropteroyltri-L-glutamate</name>
        <dbReference type="ChEBI" id="CHEBI:58207"/>
    </ligand>
</feature>
<feature type="active site" description="Proton donor" evidence="10 13">
    <location>
        <position position="691"/>
    </location>
</feature>
<evidence type="ECO:0000256" key="4">
    <source>
        <dbReference type="ARBA" id="ARBA00022603"/>
    </source>
</evidence>
<feature type="domain" description="Cobalamin-independent methionine synthase MetE N-terminal" evidence="15">
    <location>
        <begin position="3"/>
        <end position="307"/>
    </location>
</feature>
<feature type="binding site" evidence="10 11">
    <location>
        <begin position="428"/>
        <end position="430"/>
    </location>
    <ligand>
        <name>L-homocysteine</name>
        <dbReference type="ChEBI" id="CHEBI:58199"/>
    </ligand>
</feature>
<sequence>MKVHNLGFPRIGSKRELKFALESFWQGNSSQNALEKTASNIRRDNWQLQVNAGIDLAPVGDFAFYDHVLNTTLLLGLVPKRFRDIENDIDREFAIARGKQTACSSCAASDMTKWFDTNYHYLVPELDAETEVKVNTQRLISQINEAKSQAVNTKPVIIGPLTYLYLSDYKNGNKLDLLDALIPAYQQIIADIAKTGCEWLQIDEPIFALELEKQWLDAFKTCYQAFETDDIRILLATYFGDISQHIECIKRLPVAGLHIDTVTEPFDWQSIVTQLPGHWIISLGVIDGRNIWKTDLVSVYQQVNPVYRILNERLWLGPSCSLLHSPIDLMLETELDKELNSWLAFAKQKCQELDLLKDAIISQNTETITRYSAPVLTRLTSPRISNVKVRQRIDSLKPTDFKRSQTFSDRKIVQQQALNLPLFPTTTIGSFPQTGDIRAIRAQHKQGRLSSLDYQSEIRKEIAHVITEQENIGLDVLVHGEPERTDMVEYFGEQLSGCAITQFAWVQSYGSRCVKPPIIYGDVSREKPITVEWLKYAQSLTRKPVKGMLTGPITILSWSFVRNDIERSVVSNQIALAIKDEVADLEKAGIGVIQIDEPAIKEAMPLKKSRQAKYSEWATKAFRLCSSSVKGSTQIHSHMCYSEFNDILPVIIALDADVLTIETSRSNMAILSVFDEQPYPNDLGPGVYDIHSPNVPEQRWIKQLLDKAIETIPIDNIWVNPDCGLKTRQWSETKLALSNMVSSAKELRARYSSISASN</sequence>
<feature type="binding site" evidence="12">
    <location>
        <position position="638"/>
    </location>
    <ligand>
        <name>Zn(2+)</name>
        <dbReference type="ChEBI" id="CHEBI:29105"/>
        <label>1</label>
        <note>catalytic</note>
    </ligand>
</feature>
<dbReference type="Proteomes" id="UP000568664">
    <property type="component" value="Unassembled WGS sequence"/>
</dbReference>
<accession>A0A7Y0LGZ6</accession>
<proteinExistence type="inferred from homology"/>
<evidence type="ECO:0000256" key="10">
    <source>
        <dbReference type="HAMAP-Rule" id="MF_00172"/>
    </source>
</evidence>
<dbReference type="InterPro" id="IPR013215">
    <property type="entry name" value="Cbl-indep_Met_Synth_N"/>
</dbReference>
<evidence type="ECO:0000313" key="17">
    <source>
        <dbReference type="Proteomes" id="UP000568664"/>
    </source>
</evidence>
<dbReference type="SUPFAM" id="SSF51726">
    <property type="entry name" value="UROD/MetE-like"/>
    <property type="match status" value="2"/>
</dbReference>
<keyword evidence="10" id="KW-0677">Repeat</keyword>
<dbReference type="Pfam" id="PF08267">
    <property type="entry name" value="Meth_synt_1"/>
    <property type="match status" value="1"/>
</dbReference>
<dbReference type="GO" id="GO:0008270">
    <property type="term" value="F:zinc ion binding"/>
    <property type="evidence" value="ECO:0007669"/>
    <property type="project" value="InterPro"/>
</dbReference>
<feature type="binding site" evidence="12">
    <location>
        <position position="662"/>
    </location>
    <ligand>
        <name>Zn(2+)</name>
        <dbReference type="ChEBI" id="CHEBI:29105"/>
        <label>2</label>
    </ligand>
</feature>
<keyword evidence="9 10" id="KW-0486">Methionine biosynthesis</keyword>
<name>A0A7Y0LGZ6_9GAMM</name>
<keyword evidence="6 10" id="KW-0808">Transferase</keyword>
<keyword evidence="4 10" id="KW-0489">Methyltransferase</keyword>
<dbReference type="RefSeq" id="WP_169076849.1">
    <property type="nucleotide sequence ID" value="NZ_JABBXH010000010.1"/>
</dbReference>
<feature type="binding site" evidence="10 11">
    <location>
        <position position="481"/>
    </location>
    <ligand>
        <name>L-methionine</name>
        <dbReference type="ChEBI" id="CHEBI:57844"/>
    </ligand>
</feature>
<feature type="binding site" evidence="10 11">
    <location>
        <begin position="428"/>
        <end position="430"/>
    </location>
    <ligand>
        <name>L-methionine</name>
        <dbReference type="ChEBI" id="CHEBI:57844"/>
    </ligand>
</feature>
<feature type="binding site" evidence="10 11">
    <location>
        <position position="596"/>
    </location>
    <ligand>
        <name>L-methionine</name>
        <dbReference type="ChEBI" id="CHEBI:57844"/>
    </ligand>
</feature>
<feature type="binding site" evidence="12">
    <location>
        <position position="640"/>
    </location>
    <ligand>
        <name>Zn(2+)</name>
        <dbReference type="ChEBI" id="CHEBI:29105"/>
        <label>1</label>
        <note>catalytic</note>
    </ligand>
</feature>
<dbReference type="NCBIfam" id="NF003556">
    <property type="entry name" value="PRK05222.1"/>
    <property type="match status" value="1"/>
</dbReference>
<feature type="binding site" evidence="11">
    <location>
        <position position="18"/>
    </location>
    <ligand>
        <name>5-methyltetrahydropteroyltri-L-glutamate</name>
        <dbReference type="ChEBI" id="CHEBI:58207"/>
    </ligand>
</feature>
<dbReference type="CDD" id="cd03312">
    <property type="entry name" value="CIMS_N_terminal_like"/>
    <property type="match status" value="1"/>
</dbReference>
<keyword evidence="8 10" id="KW-0862">Zinc</keyword>
<feature type="binding site" evidence="10">
    <location>
        <position position="602"/>
    </location>
    <ligand>
        <name>5-methyltetrahydropteroyltri-L-glutamate</name>
        <dbReference type="ChEBI" id="CHEBI:58207"/>
    </ligand>
</feature>
<feature type="binding site" evidence="10">
    <location>
        <position position="638"/>
    </location>
    <ligand>
        <name>Zn(2+)</name>
        <dbReference type="ChEBI" id="CHEBI:29105"/>
        <note>catalytic</note>
    </ligand>
</feature>
<dbReference type="HAMAP" id="MF_00172">
    <property type="entry name" value="Meth_synth"/>
    <property type="match status" value="1"/>
</dbReference>
<evidence type="ECO:0000256" key="11">
    <source>
        <dbReference type="PIRSR" id="PIRSR000382-1"/>
    </source>
</evidence>
<dbReference type="CDD" id="cd03311">
    <property type="entry name" value="CIMS_C_terminal_like"/>
    <property type="match status" value="1"/>
</dbReference>
<dbReference type="InterPro" id="IPR006276">
    <property type="entry name" value="Cobalamin-indep_Met_synthase"/>
</dbReference>
<evidence type="ECO:0000256" key="3">
    <source>
        <dbReference type="ARBA" id="ARBA00009553"/>
    </source>
</evidence>
<evidence type="ECO:0000256" key="9">
    <source>
        <dbReference type="ARBA" id="ARBA00023167"/>
    </source>
</evidence>
<feature type="binding site" evidence="11">
    <location>
        <position position="118"/>
    </location>
    <ligand>
        <name>5-methyltetrahydropteroyltri-L-glutamate</name>
        <dbReference type="ChEBI" id="CHEBI:58207"/>
    </ligand>
</feature>
<evidence type="ECO:0000256" key="13">
    <source>
        <dbReference type="PIRSR" id="PIRSR000382-3"/>
    </source>
</evidence>
<evidence type="ECO:0000313" key="16">
    <source>
        <dbReference type="EMBL" id="NMP33526.1"/>
    </source>
</evidence>
<feature type="binding site" evidence="10">
    <location>
        <position position="662"/>
    </location>
    <ligand>
        <name>Zn(2+)</name>
        <dbReference type="ChEBI" id="CHEBI:29105"/>
        <note>catalytic</note>
    </ligand>
</feature>
<keyword evidence="17" id="KW-1185">Reference proteome</keyword>
<feature type="binding site" evidence="10">
    <location>
        <begin position="15"/>
        <end position="18"/>
    </location>
    <ligand>
        <name>5-methyltetrahydropteroyltri-L-glutamate</name>
        <dbReference type="ChEBI" id="CHEBI:58207"/>
    </ligand>
</feature>
<dbReference type="NCBIfam" id="TIGR01371">
    <property type="entry name" value="met_syn_B12ind"/>
    <property type="match status" value="1"/>
</dbReference>
<dbReference type="InterPro" id="IPR038071">
    <property type="entry name" value="UROD/MetE-like_sf"/>
</dbReference>
<dbReference type="UniPathway" id="UPA00051">
    <property type="reaction ID" value="UER00082"/>
</dbReference>
<feature type="domain" description="Cobalamin-independent methionine synthase MetE C-terminal/archaeal" evidence="14">
    <location>
        <begin position="423"/>
        <end position="745"/>
    </location>
</feature>
<feature type="binding site" evidence="12">
    <location>
        <position position="723"/>
    </location>
    <ligand>
        <name>Zn(2+)</name>
        <dbReference type="ChEBI" id="CHEBI:29105"/>
        <label>1</label>
        <note>catalytic</note>
    </ligand>
</feature>
<feature type="binding site" evidence="10">
    <location>
        <position position="640"/>
    </location>
    <ligand>
        <name>Zn(2+)</name>
        <dbReference type="ChEBI" id="CHEBI:29105"/>
        <note>catalytic</note>
    </ligand>
</feature>
<keyword evidence="7 10" id="KW-0479">Metal-binding</keyword>
<evidence type="ECO:0000256" key="5">
    <source>
        <dbReference type="ARBA" id="ARBA00022605"/>
    </source>
</evidence>
<dbReference type="EMBL" id="JABBXH010000010">
    <property type="protein sequence ID" value="NMP33526.1"/>
    <property type="molecule type" value="Genomic_DNA"/>
</dbReference>
<dbReference type="GO" id="GO:0009086">
    <property type="term" value="P:methionine biosynthetic process"/>
    <property type="evidence" value="ECO:0007669"/>
    <property type="project" value="UniProtKB-UniRule"/>
</dbReference>
<evidence type="ECO:0000256" key="12">
    <source>
        <dbReference type="PIRSR" id="PIRSR000382-2"/>
    </source>
</evidence>
<feature type="binding site" evidence="10 11">
    <location>
        <begin position="512"/>
        <end position="513"/>
    </location>
    <ligand>
        <name>5-methyltetrahydropteroyltri-L-glutamate</name>
        <dbReference type="ChEBI" id="CHEBI:58207"/>
    </ligand>
</feature>
<evidence type="ECO:0000259" key="15">
    <source>
        <dbReference type="Pfam" id="PF08267"/>
    </source>
</evidence>